<dbReference type="Pfam" id="PF25917">
    <property type="entry name" value="BSH_RND"/>
    <property type="match status" value="1"/>
</dbReference>
<dbReference type="Gene3D" id="1.10.287.470">
    <property type="entry name" value="Helix hairpin bin"/>
    <property type="match status" value="2"/>
</dbReference>
<keyword evidence="2" id="KW-0472">Membrane</keyword>
<keyword evidence="1" id="KW-0175">Coiled coil</keyword>
<proteinExistence type="predicted"/>
<evidence type="ECO:0000256" key="1">
    <source>
        <dbReference type="SAM" id="Coils"/>
    </source>
</evidence>
<keyword evidence="2" id="KW-0812">Transmembrane</keyword>
<comment type="caution">
    <text evidence="4">The sequence shown here is derived from an EMBL/GenBank/DDBJ whole genome shotgun (WGS) entry which is preliminary data.</text>
</comment>
<dbReference type="InterPro" id="IPR058625">
    <property type="entry name" value="MdtA-like_BSH"/>
</dbReference>
<dbReference type="SUPFAM" id="SSF111369">
    <property type="entry name" value="HlyD-like secretion proteins"/>
    <property type="match status" value="2"/>
</dbReference>
<accession>A0ABT1XA96</accession>
<sequence>MSEPPAPPSQAPAVTASRSWFAGILPNLLALVLAAALVVAVVARWDSWVSGRIRQWTNDAYLQSDVTPLSALVAAPISRVAVDDFQTVRAGDVLLELDGRVYAAQLAQAEAGVAAATASIANLQAQEMLQQANISAAEAAVAGATATNGRDRLEAARQRALLRSGIVGTEQHVEQANAARDLSDAQLAQAQAGLQAARRQLEVQRSQEAQLRANLHAAEAARDLARINLGYATVTAPVDGTVGRRRVYPGQYVGVGTQVISVVPTSGLYVIANLRETQVTRLRSGQPAEIRVDSFPGLLLRGHVADWSPGTGAQFALLPADNSTGNFTKVVQRIPVKIMLDGDAGIGGRLRAGMSVEVTIHTDAPAP</sequence>
<protein>
    <submittedName>
        <fullName evidence="4">HlyD family secretion protein</fullName>
    </submittedName>
</protein>
<keyword evidence="2" id="KW-1133">Transmembrane helix</keyword>
<dbReference type="Gene3D" id="2.40.50.100">
    <property type="match status" value="1"/>
</dbReference>
<feature type="coiled-coil region" evidence="1">
    <location>
        <begin position="187"/>
        <end position="221"/>
    </location>
</feature>
<evidence type="ECO:0000313" key="4">
    <source>
        <dbReference type="EMBL" id="MCR0985042.1"/>
    </source>
</evidence>
<dbReference type="InterPro" id="IPR050739">
    <property type="entry name" value="MFP"/>
</dbReference>
<dbReference type="PANTHER" id="PTHR30386">
    <property type="entry name" value="MEMBRANE FUSION SUBUNIT OF EMRAB-TOLC MULTIDRUG EFFLUX PUMP"/>
    <property type="match status" value="1"/>
</dbReference>
<evidence type="ECO:0000313" key="5">
    <source>
        <dbReference type="Proteomes" id="UP001524642"/>
    </source>
</evidence>
<dbReference type="PRINTS" id="PR01490">
    <property type="entry name" value="RTXTOXIND"/>
</dbReference>
<gene>
    <name evidence="4" type="ORF">NRP21_23595</name>
</gene>
<dbReference type="EMBL" id="JANJOU010000028">
    <property type="protein sequence ID" value="MCR0985042.1"/>
    <property type="molecule type" value="Genomic_DNA"/>
</dbReference>
<feature type="domain" description="Multidrug resistance protein MdtA-like barrel-sandwich hybrid" evidence="3">
    <location>
        <begin position="77"/>
        <end position="263"/>
    </location>
</feature>
<feature type="transmembrane region" description="Helical" evidence="2">
    <location>
        <begin position="20"/>
        <end position="45"/>
    </location>
</feature>
<dbReference type="Proteomes" id="UP001524642">
    <property type="component" value="Unassembled WGS sequence"/>
</dbReference>
<dbReference type="Gene3D" id="2.40.30.170">
    <property type="match status" value="1"/>
</dbReference>
<dbReference type="RefSeq" id="WP_257718694.1">
    <property type="nucleotide sequence ID" value="NZ_JANJOU010000028.1"/>
</dbReference>
<name>A0ABT1XA96_9PROT</name>
<evidence type="ECO:0000256" key="2">
    <source>
        <dbReference type="SAM" id="Phobius"/>
    </source>
</evidence>
<evidence type="ECO:0000259" key="3">
    <source>
        <dbReference type="Pfam" id="PF25917"/>
    </source>
</evidence>
<keyword evidence="5" id="KW-1185">Reference proteome</keyword>
<reference evidence="4 5" key="1">
    <citation type="submission" date="2022-06" db="EMBL/GenBank/DDBJ databases">
        <title>Roseomonas CN29.</title>
        <authorList>
            <person name="Cheng Y."/>
            <person name="He X."/>
        </authorList>
    </citation>
    <scope>NUCLEOTIDE SEQUENCE [LARGE SCALE GENOMIC DNA]</scope>
    <source>
        <strain evidence="4 5">CN29</strain>
    </source>
</reference>
<organism evidence="4 5">
    <name type="scientific">Roseomonas populi</name>
    <dbReference type="NCBI Taxonomy" id="3121582"/>
    <lineage>
        <taxon>Bacteria</taxon>
        <taxon>Pseudomonadati</taxon>
        <taxon>Pseudomonadota</taxon>
        <taxon>Alphaproteobacteria</taxon>
        <taxon>Acetobacterales</taxon>
        <taxon>Roseomonadaceae</taxon>
        <taxon>Roseomonas</taxon>
    </lineage>
</organism>
<dbReference type="PANTHER" id="PTHR30386:SF24">
    <property type="entry name" value="MULTIDRUG RESISTANCE EFFLUX PUMP"/>
    <property type="match status" value="1"/>
</dbReference>